<dbReference type="Proteomes" id="UP000646484">
    <property type="component" value="Unassembled WGS sequence"/>
</dbReference>
<evidence type="ECO:0000313" key="1">
    <source>
        <dbReference type="EMBL" id="MBC5622049.1"/>
    </source>
</evidence>
<dbReference type="RefSeq" id="WP_186976502.1">
    <property type="nucleotide sequence ID" value="NZ_JACOOH010000005.1"/>
</dbReference>
<gene>
    <name evidence="1" type="ORF">H8S64_13150</name>
</gene>
<proteinExistence type="predicted"/>
<evidence type="ECO:0000313" key="2">
    <source>
        <dbReference type="Proteomes" id="UP000646484"/>
    </source>
</evidence>
<evidence type="ECO:0008006" key="3">
    <source>
        <dbReference type="Google" id="ProtNLM"/>
    </source>
</evidence>
<comment type="caution">
    <text evidence="1">The sequence shown here is derived from an EMBL/GenBank/DDBJ whole genome shotgun (WGS) entry which is preliminary data.</text>
</comment>
<dbReference type="EMBL" id="JACOOH010000005">
    <property type="protein sequence ID" value="MBC5622049.1"/>
    <property type="molecule type" value="Genomic_DNA"/>
</dbReference>
<accession>A0ABR7D2D0</accession>
<protein>
    <recommendedName>
        <fullName evidence="3">DUF4469 domain-containing protein</fullName>
    </recommendedName>
</protein>
<organism evidence="1 2">
    <name type="scientific">Butyricimonas hominis</name>
    <dbReference type="NCBI Taxonomy" id="2763032"/>
    <lineage>
        <taxon>Bacteria</taxon>
        <taxon>Pseudomonadati</taxon>
        <taxon>Bacteroidota</taxon>
        <taxon>Bacteroidia</taxon>
        <taxon>Bacteroidales</taxon>
        <taxon>Odoribacteraceae</taxon>
        <taxon>Butyricimonas</taxon>
    </lineage>
</organism>
<keyword evidence="2" id="KW-1185">Reference proteome</keyword>
<reference evidence="1 2" key="1">
    <citation type="submission" date="2020-08" db="EMBL/GenBank/DDBJ databases">
        <title>Genome public.</title>
        <authorList>
            <person name="Liu C."/>
            <person name="Sun Q."/>
        </authorList>
    </citation>
    <scope>NUCLEOTIDE SEQUENCE [LARGE SCALE GENOMIC DNA]</scope>
    <source>
        <strain evidence="1 2">NSJ-56</strain>
    </source>
</reference>
<name>A0ABR7D2D0_9BACT</name>
<sequence>MAEVSSLFKIRGKVGNTVFCTMNGKTFAKALAVNRNDPNTPKQQAVRSRFRVAVRFYQKLKETSLRDVLDVSAKGTRMNGYSLFMKMNLEAFKANGKIGDFSLLQFSAGRRRGVYELEAEVDAEDRVTLRWEADTWDGFGDADDGLTVVLLYGNRSFSPVVVEGIGAKRLDEKVTFPLTRRKGTRVHIYCFFGTPDRKAFSNTQYLKI</sequence>
<dbReference type="Pfam" id="PF19781">
    <property type="entry name" value="DUF6266"/>
    <property type="match status" value="1"/>
</dbReference>
<dbReference type="InterPro" id="IPR046233">
    <property type="entry name" value="DUF6266"/>
</dbReference>